<dbReference type="AlphaFoldDB" id="A0A6U4IAJ6"/>
<keyword evidence="1" id="KW-0732">Signal</keyword>
<feature type="signal peptide" evidence="1">
    <location>
        <begin position="1"/>
        <end position="21"/>
    </location>
</feature>
<protein>
    <recommendedName>
        <fullName evidence="4">ShKT domain-containing protein</fullName>
    </recommendedName>
</protein>
<feature type="chain" id="PRO_5036192139" description="ShKT domain-containing protein" evidence="1">
    <location>
        <begin position="22"/>
        <end position="189"/>
    </location>
</feature>
<dbReference type="EMBL" id="HBGB01041504">
    <property type="protein sequence ID" value="CAD9069324.1"/>
    <property type="molecule type" value="Transcribed_RNA"/>
</dbReference>
<sequence length="189" mass="20251">MRVMLLGAVCVLTSLAALCEAKAAADRQLQRGTSCTMACPSFYMNDNVCDRQCAVNGCAEDTADCGVDGESGDCPDGSFFNPQLFQCRDSPKVRQQGKTCRMLTWAANRKGMGCTVRLTDLARAYRRGVPAEVHACTRLMDVCAASCNACSRRLLLSMSGGDDDNTGLAADVDVDLSWADFADEGFGEE</sequence>
<name>A0A6U4IAJ6_9ALVE</name>
<evidence type="ECO:0000313" key="2">
    <source>
        <dbReference type="EMBL" id="CAD9069324.1"/>
    </source>
</evidence>
<accession>A0A6U4IAJ6</accession>
<evidence type="ECO:0000313" key="3">
    <source>
        <dbReference type="EMBL" id="CAD9069325.1"/>
    </source>
</evidence>
<evidence type="ECO:0008006" key="4">
    <source>
        <dbReference type="Google" id="ProtNLM"/>
    </source>
</evidence>
<reference evidence="3" key="1">
    <citation type="submission" date="2021-01" db="EMBL/GenBank/DDBJ databases">
        <authorList>
            <person name="Corre E."/>
            <person name="Pelletier E."/>
            <person name="Niang G."/>
            <person name="Scheremetjew M."/>
            <person name="Finn R."/>
            <person name="Kale V."/>
            <person name="Holt S."/>
            <person name="Cochrane G."/>
            <person name="Meng A."/>
            <person name="Brown T."/>
            <person name="Cohen L."/>
        </authorList>
    </citation>
    <scope>NUCLEOTIDE SEQUENCE</scope>
    <source>
        <strain evidence="3">CCMP3346</strain>
    </source>
</reference>
<dbReference type="EMBL" id="HBGB01041505">
    <property type="protein sequence ID" value="CAD9069325.1"/>
    <property type="molecule type" value="Transcribed_RNA"/>
</dbReference>
<evidence type="ECO:0000256" key="1">
    <source>
        <dbReference type="SAM" id="SignalP"/>
    </source>
</evidence>
<organism evidence="3">
    <name type="scientific">Vitrella brassicaformis</name>
    <dbReference type="NCBI Taxonomy" id="1169539"/>
    <lineage>
        <taxon>Eukaryota</taxon>
        <taxon>Sar</taxon>
        <taxon>Alveolata</taxon>
        <taxon>Colpodellida</taxon>
        <taxon>Vitrellaceae</taxon>
        <taxon>Vitrella</taxon>
    </lineage>
</organism>
<proteinExistence type="predicted"/>
<gene>
    <name evidence="2" type="ORF">VBRA1451_LOCUS24398</name>
    <name evidence="3" type="ORF">VBRA1451_LOCUS24399</name>
</gene>